<accession>A0A1X2HT83</accession>
<dbReference type="AlphaFoldDB" id="A0A1X2HT83"/>
<organism evidence="2 3">
    <name type="scientific">Syncephalastrum racemosum</name>
    <name type="common">Filamentous fungus</name>
    <dbReference type="NCBI Taxonomy" id="13706"/>
    <lineage>
        <taxon>Eukaryota</taxon>
        <taxon>Fungi</taxon>
        <taxon>Fungi incertae sedis</taxon>
        <taxon>Mucoromycota</taxon>
        <taxon>Mucoromycotina</taxon>
        <taxon>Mucoromycetes</taxon>
        <taxon>Mucorales</taxon>
        <taxon>Syncephalastraceae</taxon>
        <taxon>Syncephalastrum</taxon>
    </lineage>
</organism>
<gene>
    <name evidence="2" type="ORF">BCR43DRAFT_22553</name>
</gene>
<keyword evidence="1" id="KW-0732">Signal</keyword>
<evidence type="ECO:0000313" key="2">
    <source>
        <dbReference type="EMBL" id="ORZ02763.1"/>
    </source>
</evidence>
<sequence length="362" mass="40355">MLPRNVLPVFLALFPRLVHLSYDVADKNQQEMAPWDYSMLAAPSVTDLVYLRWPDLVDLASVTDLLPRCCPRLGSLVVSCPADFQQHDISRLMESTLACPDMQVIRFQAGSLPANDPQDEPQPNVSGLRRLVVCQQAFVNLAVMSRILRAHEQTLVEFKCDETGHFDFIDVHHAPAVSLHMPALTRVQLSSSIPNVIRPFSAFLANAPGLIELVLNRMTIDDEIMTAIARLPRLQHLTFNKCRGDTDLLSLLVRESIDKGADCTLTSLCVRDASANMMWDEDVFIDMALIMTLHHIEVSAAVSDRRTLSSFAIRSFTENATRSGLANHLETLVLPVPKRNPNIRHLLSSSCQPLTSLKLIST</sequence>
<evidence type="ECO:0000256" key="1">
    <source>
        <dbReference type="SAM" id="SignalP"/>
    </source>
</evidence>
<dbReference type="EMBL" id="MCGN01000001">
    <property type="protein sequence ID" value="ORZ02763.1"/>
    <property type="molecule type" value="Genomic_DNA"/>
</dbReference>
<evidence type="ECO:0000313" key="3">
    <source>
        <dbReference type="Proteomes" id="UP000242180"/>
    </source>
</evidence>
<evidence type="ECO:0008006" key="4">
    <source>
        <dbReference type="Google" id="ProtNLM"/>
    </source>
</evidence>
<dbReference type="InterPro" id="IPR032675">
    <property type="entry name" value="LRR_dom_sf"/>
</dbReference>
<reference evidence="2 3" key="1">
    <citation type="submission" date="2016-07" db="EMBL/GenBank/DDBJ databases">
        <title>Pervasive Adenine N6-methylation of Active Genes in Fungi.</title>
        <authorList>
            <consortium name="DOE Joint Genome Institute"/>
            <person name="Mondo S.J."/>
            <person name="Dannebaum R.O."/>
            <person name="Kuo R.C."/>
            <person name="Labutti K."/>
            <person name="Haridas S."/>
            <person name="Kuo A."/>
            <person name="Salamov A."/>
            <person name="Ahrendt S.R."/>
            <person name="Lipzen A."/>
            <person name="Sullivan W."/>
            <person name="Andreopoulos W.B."/>
            <person name="Clum A."/>
            <person name="Lindquist E."/>
            <person name="Daum C."/>
            <person name="Ramamoorthy G.K."/>
            <person name="Gryganskyi A."/>
            <person name="Culley D."/>
            <person name="Magnuson J.K."/>
            <person name="James T.Y."/>
            <person name="O'Malley M.A."/>
            <person name="Stajich J.E."/>
            <person name="Spatafora J.W."/>
            <person name="Visel A."/>
            <person name="Grigoriev I.V."/>
        </authorList>
    </citation>
    <scope>NUCLEOTIDE SEQUENCE [LARGE SCALE GENOMIC DNA]</scope>
    <source>
        <strain evidence="2 3">NRRL 2496</strain>
    </source>
</reference>
<protein>
    <recommendedName>
        <fullName evidence="4">F-box domain-containing protein</fullName>
    </recommendedName>
</protein>
<dbReference type="SUPFAM" id="SSF52047">
    <property type="entry name" value="RNI-like"/>
    <property type="match status" value="1"/>
</dbReference>
<feature type="chain" id="PRO_5013389902" description="F-box domain-containing protein" evidence="1">
    <location>
        <begin position="21"/>
        <end position="362"/>
    </location>
</feature>
<dbReference type="InParanoid" id="A0A1X2HT83"/>
<dbReference type="Proteomes" id="UP000242180">
    <property type="component" value="Unassembled WGS sequence"/>
</dbReference>
<comment type="caution">
    <text evidence="2">The sequence shown here is derived from an EMBL/GenBank/DDBJ whole genome shotgun (WGS) entry which is preliminary data.</text>
</comment>
<dbReference type="Gene3D" id="3.80.10.10">
    <property type="entry name" value="Ribonuclease Inhibitor"/>
    <property type="match status" value="1"/>
</dbReference>
<keyword evidence="3" id="KW-1185">Reference proteome</keyword>
<proteinExistence type="predicted"/>
<feature type="signal peptide" evidence="1">
    <location>
        <begin position="1"/>
        <end position="20"/>
    </location>
</feature>
<name>A0A1X2HT83_SYNRA</name>